<protein>
    <submittedName>
        <fullName evidence="2">Uncharacterized protein</fullName>
    </submittedName>
</protein>
<dbReference type="KEGG" id="rml:FF011L_00980"/>
<keyword evidence="3" id="KW-1185">Reference proteome</keyword>
<dbReference type="AlphaFoldDB" id="A0A517M920"/>
<dbReference type="EMBL" id="CP036262">
    <property type="protein sequence ID" value="QDS91369.1"/>
    <property type="molecule type" value="Genomic_DNA"/>
</dbReference>
<organism evidence="2 3">
    <name type="scientific">Roseimaritima multifibrata</name>
    <dbReference type="NCBI Taxonomy" id="1930274"/>
    <lineage>
        <taxon>Bacteria</taxon>
        <taxon>Pseudomonadati</taxon>
        <taxon>Planctomycetota</taxon>
        <taxon>Planctomycetia</taxon>
        <taxon>Pirellulales</taxon>
        <taxon>Pirellulaceae</taxon>
        <taxon>Roseimaritima</taxon>
    </lineage>
</organism>
<dbReference type="RefSeq" id="WP_145349448.1">
    <property type="nucleotide sequence ID" value="NZ_CP036262.1"/>
</dbReference>
<accession>A0A517M920</accession>
<name>A0A517M920_9BACT</name>
<evidence type="ECO:0000313" key="3">
    <source>
        <dbReference type="Proteomes" id="UP000320672"/>
    </source>
</evidence>
<feature type="region of interest" description="Disordered" evidence="1">
    <location>
        <begin position="1"/>
        <end position="46"/>
    </location>
</feature>
<gene>
    <name evidence="2" type="ORF">FF011L_00980</name>
</gene>
<reference evidence="2 3" key="1">
    <citation type="submission" date="2019-02" db="EMBL/GenBank/DDBJ databases">
        <title>Deep-cultivation of Planctomycetes and their phenomic and genomic characterization uncovers novel biology.</title>
        <authorList>
            <person name="Wiegand S."/>
            <person name="Jogler M."/>
            <person name="Boedeker C."/>
            <person name="Pinto D."/>
            <person name="Vollmers J."/>
            <person name="Rivas-Marin E."/>
            <person name="Kohn T."/>
            <person name="Peeters S.H."/>
            <person name="Heuer A."/>
            <person name="Rast P."/>
            <person name="Oberbeckmann S."/>
            <person name="Bunk B."/>
            <person name="Jeske O."/>
            <person name="Meyerdierks A."/>
            <person name="Storesund J.E."/>
            <person name="Kallscheuer N."/>
            <person name="Luecker S."/>
            <person name="Lage O.M."/>
            <person name="Pohl T."/>
            <person name="Merkel B.J."/>
            <person name="Hornburger P."/>
            <person name="Mueller R.-W."/>
            <person name="Bruemmer F."/>
            <person name="Labrenz M."/>
            <person name="Spormann A.M."/>
            <person name="Op den Camp H."/>
            <person name="Overmann J."/>
            <person name="Amann R."/>
            <person name="Jetten M.S.M."/>
            <person name="Mascher T."/>
            <person name="Medema M.H."/>
            <person name="Devos D.P."/>
            <person name="Kaster A.-K."/>
            <person name="Ovreas L."/>
            <person name="Rohde M."/>
            <person name="Galperin M.Y."/>
            <person name="Jogler C."/>
        </authorList>
    </citation>
    <scope>NUCLEOTIDE SEQUENCE [LARGE SCALE GENOMIC DNA]</scope>
    <source>
        <strain evidence="2 3">FF011L</strain>
    </source>
</reference>
<evidence type="ECO:0000256" key="1">
    <source>
        <dbReference type="SAM" id="MobiDB-lite"/>
    </source>
</evidence>
<evidence type="ECO:0000313" key="2">
    <source>
        <dbReference type="EMBL" id="QDS91369.1"/>
    </source>
</evidence>
<sequence length="73" mass="7844">MRQSKVSNTKRKQPGGRQILAGGESRRSNKDGYQSPAGDRVYPSPILSPAGLDNALEAIRRLTPPASICRPLG</sequence>
<proteinExistence type="predicted"/>
<dbReference type="Proteomes" id="UP000320672">
    <property type="component" value="Chromosome"/>
</dbReference>